<dbReference type="KEGG" id="ftj:FTUN_6916"/>
<accession>A0A6M5Z1F9</accession>
<organism evidence="4 5">
    <name type="scientific">Frigoriglobus tundricola</name>
    <dbReference type="NCBI Taxonomy" id="2774151"/>
    <lineage>
        <taxon>Bacteria</taxon>
        <taxon>Pseudomonadati</taxon>
        <taxon>Planctomycetota</taxon>
        <taxon>Planctomycetia</taxon>
        <taxon>Gemmatales</taxon>
        <taxon>Gemmataceae</taxon>
        <taxon>Frigoriglobus</taxon>
    </lineage>
</organism>
<evidence type="ECO:0000313" key="5">
    <source>
        <dbReference type="Proteomes" id="UP000503447"/>
    </source>
</evidence>
<dbReference type="PANTHER" id="PTHR11783">
    <property type="entry name" value="SULFOTRANSFERASE SULT"/>
    <property type="match status" value="1"/>
</dbReference>
<dbReference type="InterPro" id="IPR000863">
    <property type="entry name" value="Sulfotransferase_dom"/>
</dbReference>
<proteinExistence type="inferred from homology"/>
<comment type="similarity">
    <text evidence="1">Belongs to the sulfotransferase 1 family.</text>
</comment>
<dbReference type="GO" id="GO:0008146">
    <property type="term" value="F:sulfotransferase activity"/>
    <property type="evidence" value="ECO:0007669"/>
    <property type="project" value="InterPro"/>
</dbReference>
<dbReference type="Gene3D" id="3.40.50.300">
    <property type="entry name" value="P-loop containing nucleotide triphosphate hydrolases"/>
    <property type="match status" value="1"/>
</dbReference>
<evidence type="ECO:0000256" key="1">
    <source>
        <dbReference type="ARBA" id="ARBA00005771"/>
    </source>
</evidence>
<dbReference type="SUPFAM" id="SSF52540">
    <property type="entry name" value="P-loop containing nucleoside triphosphate hydrolases"/>
    <property type="match status" value="1"/>
</dbReference>
<dbReference type="RefSeq" id="WP_193376967.1">
    <property type="nucleotide sequence ID" value="NZ_CP053452.2"/>
</dbReference>
<dbReference type="EMBL" id="CP053452">
    <property type="protein sequence ID" value="QJW99313.1"/>
    <property type="molecule type" value="Genomic_DNA"/>
</dbReference>
<reference evidence="5" key="1">
    <citation type="submission" date="2020-05" db="EMBL/GenBank/DDBJ databases">
        <title>Frigoriglobus tundricola gen. nov., sp. nov., a psychrotolerant cellulolytic planctomycete of the family Gemmataceae with two divergent copies of 16S rRNA gene.</title>
        <authorList>
            <person name="Kulichevskaya I.S."/>
            <person name="Ivanova A.A."/>
            <person name="Naumoff D.G."/>
            <person name="Beletsky A.V."/>
            <person name="Rijpstra W.I.C."/>
            <person name="Sinninghe Damste J.S."/>
            <person name="Mardanov A.V."/>
            <person name="Ravin N.V."/>
            <person name="Dedysh S.N."/>
        </authorList>
    </citation>
    <scope>NUCLEOTIDE SEQUENCE [LARGE SCALE GENOMIC DNA]</scope>
    <source>
        <strain evidence="5">PL17</strain>
    </source>
</reference>
<keyword evidence="2 4" id="KW-0808">Transferase</keyword>
<evidence type="ECO:0000259" key="3">
    <source>
        <dbReference type="Pfam" id="PF00685"/>
    </source>
</evidence>
<name>A0A6M5Z1F9_9BACT</name>
<dbReference type="AlphaFoldDB" id="A0A6M5Z1F9"/>
<dbReference type="InterPro" id="IPR027417">
    <property type="entry name" value="P-loop_NTPase"/>
</dbReference>
<evidence type="ECO:0000256" key="2">
    <source>
        <dbReference type="ARBA" id="ARBA00022679"/>
    </source>
</evidence>
<sequence length="258" mass="29553">MIVWLASYPRSGNTLLRQVLKRCFDRESCEGLEPVPDRFRQPDKINEEHFGVYFVSGDPEAFYRRSRAGADPVFIKTHRPPRDAARAIYVIRDGRLALESFVRFQEVHHPGECTFESLVVGQHVYGDWTGHYRVWSRADRGPTLFIRFEDLVRADAALLERIGAFTGIGPPLRVWENPQSRLRAHNPVLFGNGESVWRPNAFWTPSRLRAFHTLHGPLMIELGYAQPDEVSAWTYPTGSPEERALRSAFQKACASFRG</sequence>
<evidence type="ECO:0000313" key="4">
    <source>
        <dbReference type="EMBL" id="QJW99313.1"/>
    </source>
</evidence>
<dbReference type="Proteomes" id="UP000503447">
    <property type="component" value="Chromosome"/>
</dbReference>
<feature type="domain" description="Sulfotransferase" evidence="3">
    <location>
        <begin position="3"/>
        <end position="169"/>
    </location>
</feature>
<dbReference type="Pfam" id="PF00685">
    <property type="entry name" value="Sulfotransfer_1"/>
    <property type="match status" value="1"/>
</dbReference>
<gene>
    <name evidence="4" type="ORF">FTUN_6916</name>
</gene>
<protein>
    <submittedName>
        <fullName evidence="4">Sulfotransferase family protein</fullName>
    </submittedName>
</protein>
<keyword evidence="5" id="KW-1185">Reference proteome</keyword>